<sequence>MAEKKLPFTKAKLEEIIRQHKTPFHIYDEKGIRENARKLTAAFAWAPGFKEYFAVKATPNPYILQILREEGFGADCSSLAELVLAEMAGITGEEIIFSSNDTPAEEYIKAKQLGAIINLDDITHIEFLEKHAGLPEIISFRYNPGPLLKQGNTIIGKPEEAKYGLTRQQLFDAYRIVQAKGVKRFGLHTMVISNELNPQCFVETANMMFDLAIEIYQKLGIKVEFIDLGGGIGIPYRPEQQPVDLAYVGEEIRKAYEAKIVANGLHPVKLAMECGRMITGPYGYLVARVLHKKEIYKNYVGLDACMANLMRPGMYGAYHHITVAGKEDWPADHIYDVTGSLCENNDKFAIDRPLPRIDIGDIVVIHDTGAHGHAMGFNYNGKLRSAELLLRPDGSVKLIRRAETLADLFATLNFPQCELSLAAASTTE</sequence>
<keyword evidence="3 5" id="KW-0663">Pyridoxal phosphate</keyword>
<proteinExistence type="inferred from homology"/>
<comment type="cofactor">
    <cofactor evidence="1 5 7 8">
        <name>pyridoxal 5'-phosphate</name>
        <dbReference type="ChEBI" id="CHEBI:597326"/>
    </cofactor>
</comment>
<keyword evidence="11" id="KW-1185">Reference proteome</keyword>
<dbReference type="PRINTS" id="PR01179">
    <property type="entry name" value="ODADCRBXLASE"/>
</dbReference>
<dbReference type="PROSITE" id="PS00879">
    <property type="entry name" value="ODR_DC_2_2"/>
    <property type="match status" value="1"/>
</dbReference>
<dbReference type="NCBIfam" id="TIGR01048">
    <property type="entry name" value="lysA"/>
    <property type="match status" value="1"/>
</dbReference>
<dbReference type="FunFam" id="3.20.20.10:FF:000003">
    <property type="entry name" value="Diaminopimelate decarboxylase"/>
    <property type="match status" value="1"/>
</dbReference>
<keyword evidence="5" id="KW-0028">Amino-acid biosynthesis</keyword>
<dbReference type="SUPFAM" id="SSF50621">
    <property type="entry name" value="Alanine racemase C-terminal domain-like"/>
    <property type="match status" value="1"/>
</dbReference>
<evidence type="ECO:0000256" key="7">
    <source>
        <dbReference type="PIRSR" id="PIRSR600183-50"/>
    </source>
</evidence>
<reference evidence="11" key="1">
    <citation type="submission" date="2016-10" db="EMBL/GenBank/DDBJ databases">
        <authorList>
            <person name="Varghese N."/>
            <person name="Submissions S."/>
        </authorList>
    </citation>
    <scope>NUCLEOTIDE SEQUENCE [LARGE SCALE GENOMIC DNA]</scope>
    <source>
        <strain evidence="11">DSM 23256</strain>
    </source>
</reference>
<dbReference type="InterPro" id="IPR022657">
    <property type="entry name" value="De-COase2_CS"/>
</dbReference>
<dbReference type="InterPro" id="IPR002986">
    <property type="entry name" value="DAP_deCOOHase_LysA"/>
</dbReference>
<dbReference type="InterPro" id="IPR022644">
    <property type="entry name" value="De-COase2_N"/>
</dbReference>
<gene>
    <name evidence="5" type="primary">lysA</name>
    <name evidence="10" type="ORF">SAMN05660235_02370</name>
</gene>
<feature type="domain" description="Orn/DAP/Arg decarboxylase 2 N-terminal" evidence="9">
    <location>
        <begin position="32"/>
        <end position="279"/>
    </location>
</feature>
<dbReference type="Proteomes" id="UP000243333">
    <property type="component" value="Unassembled WGS sequence"/>
</dbReference>
<evidence type="ECO:0000256" key="5">
    <source>
        <dbReference type="HAMAP-Rule" id="MF_02120"/>
    </source>
</evidence>
<dbReference type="InterPro" id="IPR000183">
    <property type="entry name" value="Orn/DAP/Arg_de-COase"/>
</dbReference>
<evidence type="ECO:0000256" key="1">
    <source>
        <dbReference type="ARBA" id="ARBA00001933"/>
    </source>
</evidence>
<feature type="binding site" evidence="5">
    <location>
        <position position="276"/>
    </location>
    <ligand>
        <name>substrate</name>
    </ligand>
</feature>
<evidence type="ECO:0000256" key="6">
    <source>
        <dbReference type="NCBIfam" id="TIGR01048"/>
    </source>
</evidence>
<comment type="caution">
    <text evidence="5">Lacks conserved residue(s) required for the propagation of feature annotation.</text>
</comment>
<dbReference type="EC" id="4.1.1.20" evidence="5 6"/>
<feature type="binding site" evidence="5">
    <location>
        <position position="343"/>
    </location>
    <ligand>
        <name>substrate</name>
    </ligand>
</feature>
<comment type="function">
    <text evidence="5">Specifically catalyzes the decarboxylation of meso-diaminopimelate (meso-DAP) to L-lysine.</text>
</comment>
<comment type="pathway">
    <text evidence="5 8">Amino-acid biosynthesis; L-lysine biosynthesis via DAP pathway; L-lysine from DL-2,6-diaminopimelate: step 1/1.</text>
</comment>
<feature type="active site" description="Proton donor" evidence="7">
    <location>
        <position position="342"/>
    </location>
</feature>
<dbReference type="RefSeq" id="WP_093691136.1">
    <property type="nucleotide sequence ID" value="NZ_FNBU01000021.1"/>
</dbReference>
<name>A0A1G7N1A5_9FIRM</name>
<evidence type="ECO:0000256" key="4">
    <source>
        <dbReference type="ARBA" id="ARBA00023239"/>
    </source>
</evidence>
<feature type="binding site" evidence="5">
    <location>
        <begin position="273"/>
        <end position="276"/>
    </location>
    <ligand>
        <name>pyridoxal 5'-phosphate</name>
        <dbReference type="ChEBI" id="CHEBI:597326"/>
    </ligand>
</feature>
<dbReference type="HAMAP" id="MF_02120">
    <property type="entry name" value="LysA"/>
    <property type="match status" value="1"/>
</dbReference>
<feature type="binding site" evidence="5">
    <location>
        <position position="315"/>
    </location>
    <ligand>
        <name>substrate</name>
    </ligand>
</feature>
<comment type="similarity">
    <text evidence="5">Belongs to the Orn/Lys/Arg decarboxylase class-II family. LysA subfamily.</text>
</comment>
<dbReference type="STRING" id="1123285.SAMN05660235_02370"/>
<accession>A0A1G7N1A5</accession>
<dbReference type="CDD" id="cd06828">
    <property type="entry name" value="PLPDE_III_DapDC"/>
    <property type="match status" value="1"/>
</dbReference>
<protein>
    <recommendedName>
        <fullName evidence="5 6">Diaminopimelate decarboxylase</fullName>
        <shortName evidence="5">DAP decarboxylase</shortName>
        <shortName evidence="5">DAPDC</shortName>
        <ecNumber evidence="5 6">4.1.1.20</ecNumber>
    </recommendedName>
</protein>
<comment type="subunit">
    <text evidence="5">Homodimer.</text>
</comment>
<dbReference type="Gene3D" id="2.40.37.10">
    <property type="entry name" value="Lyase, Ornithine Decarboxylase, Chain A, domain 1"/>
    <property type="match status" value="1"/>
</dbReference>
<feature type="modified residue" description="N6-(pyridoxal phosphate)lysine" evidence="5 7">
    <location>
        <position position="56"/>
    </location>
</feature>
<dbReference type="InterPro" id="IPR009006">
    <property type="entry name" value="Ala_racemase/Decarboxylase_C"/>
</dbReference>
<dbReference type="GO" id="GO:0009089">
    <property type="term" value="P:lysine biosynthetic process via diaminopimelate"/>
    <property type="evidence" value="ECO:0007669"/>
    <property type="project" value="UniProtKB-UniRule"/>
</dbReference>
<dbReference type="GO" id="GO:0030170">
    <property type="term" value="F:pyridoxal phosphate binding"/>
    <property type="evidence" value="ECO:0007669"/>
    <property type="project" value="UniProtKB-UniRule"/>
</dbReference>
<dbReference type="PANTHER" id="PTHR43727:SF2">
    <property type="entry name" value="GROUP IV DECARBOXYLASE"/>
    <property type="match status" value="1"/>
</dbReference>
<dbReference type="UniPathway" id="UPA00034">
    <property type="reaction ID" value="UER00027"/>
</dbReference>
<keyword evidence="4 5" id="KW-0456">Lyase</keyword>
<feature type="binding site" evidence="5">
    <location>
        <position position="231"/>
    </location>
    <ligand>
        <name>pyridoxal 5'-phosphate</name>
        <dbReference type="ChEBI" id="CHEBI:597326"/>
    </ligand>
</feature>
<evidence type="ECO:0000313" key="11">
    <source>
        <dbReference type="Proteomes" id="UP000243333"/>
    </source>
</evidence>
<dbReference type="AlphaFoldDB" id="A0A1G7N1A5"/>
<evidence type="ECO:0000259" key="9">
    <source>
        <dbReference type="Pfam" id="PF02784"/>
    </source>
</evidence>
<dbReference type="PRINTS" id="PR01181">
    <property type="entry name" value="DAPDCRBXLASE"/>
</dbReference>
<keyword evidence="2 5" id="KW-0210">Decarboxylase</keyword>
<comment type="catalytic activity">
    <reaction evidence="5 8">
        <text>meso-2,6-diaminopimelate + H(+) = L-lysine + CO2</text>
        <dbReference type="Rhea" id="RHEA:15101"/>
        <dbReference type="ChEBI" id="CHEBI:15378"/>
        <dbReference type="ChEBI" id="CHEBI:16526"/>
        <dbReference type="ChEBI" id="CHEBI:32551"/>
        <dbReference type="ChEBI" id="CHEBI:57791"/>
        <dbReference type="EC" id="4.1.1.20"/>
    </reaction>
</comment>
<keyword evidence="5 8" id="KW-0457">Lysine biosynthesis</keyword>
<evidence type="ECO:0000256" key="3">
    <source>
        <dbReference type="ARBA" id="ARBA00022898"/>
    </source>
</evidence>
<dbReference type="InterPro" id="IPR029066">
    <property type="entry name" value="PLP-binding_barrel"/>
</dbReference>
<dbReference type="Pfam" id="PF02784">
    <property type="entry name" value="Orn_Arg_deC_N"/>
    <property type="match status" value="1"/>
</dbReference>
<evidence type="ECO:0000313" key="10">
    <source>
        <dbReference type="EMBL" id="SDF67711.1"/>
    </source>
</evidence>
<dbReference type="GO" id="GO:0008836">
    <property type="term" value="F:diaminopimelate decarboxylase activity"/>
    <property type="evidence" value="ECO:0007669"/>
    <property type="project" value="UniProtKB-UniRule"/>
</dbReference>
<feature type="binding site" evidence="5">
    <location>
        <position position="311"/>
    </location>
    <ligand>
        <name>substrate</name>
    </ligand>
</feature>
<organism evidence="10 11">
    <name type="scientific">Sporolituus thermophilus DSM 23256</name>
    <dbReference type="NCBI Taxonomy" id="1123285"/>
    <lineage>
        <taxon>Bacteria</taxon>
        <taxon>Bacillati</taxon>
        <taxon>Bacillota</taxon>
        <taxon>Negativicutes</taxon>
        <taxon>Selenomonadales</taxon>
        <taxon>Sporomusaceae</taxon>
        <taxon>Sporolituus</taxon>
    </lineage>
</organism>
<evidence type="ECO:0000256" key="2">
    <source>
        <dbReference type="ARBA" id="ARBA00022793"/>
    </source>
</evidence>
<dbReference type="EMBL" id="FNBU01000021">
    <property type="protein sequence ID" value="SDF67711.1"/>
    <property type="molecule type" value="Genomic_DNA"/>
</dbReference>
<dbReference type="OrthoDB" id="9802241at2"/>
<evidence type="ECO:0000256" key="8">
    <source>
        <dbReference type="RuleBase" id="RU003738"/>
    </source>
</evidence>
<dbReference type="Gene3D" id="3.20.20.10">
    <property type="entry name" value="Alanine racemase"/>
    <property type="match status" value="1"/>
</dbReference>
<dbReference type="PANTHER" id="PTHR43727">
    <property type="entry name" value="DIAMINOPIMELATE DECARBOXYLASE"/>
    <property type="match status" value="1"/>
</dbReference>
<dbReference type="SUPFAM" id="SSF51419">
    <property type="entry name" value="PLP-binding barrel"/>
    <property type="match status" value="1"/>
</dbReference>